<proteinExistence type="inferred from homology"/>
<dbReference type="Gene3D" id="3.10.290.10">
    <property type="entry name" value="RNA-binding S4 domain"/>
    <property type="match status" value="1"/>
</dbReference>
<feature type="compositionally biased region" description="Basic and acidic residues" evidence="4">
    <location>
        <begin position="13"/>
        <end position="26"/>
    </location>
</feature>
<dbReference type="RefSeq" id="WP_245890627.1">
    <property type="nucleotide sequence ID" value="NZ_MQVW01000027.1"/>
</dbReference>
<feature type="compositionally biased region" description="Basic and acidic residues" evidence="4">
    <location>
        <begin position="79"/>
        <end position="96"/>
    </location>
</feature>
<dbReference type="InterPro" id="IPR020103">
    <property type="entry name" value="PsdUridine_synth_cat_dom_sf"/>
</dbReference>
<dbReference type="GO" id="GO:0000455">
    <property type="term" value="P:enzyme-directed rRNA pseudouridine synthesis"/>
    <property type="evidence" value="ECO:0007669"/>
    <property type="project" value="UniProtKB-ARBA"/>
</dbReference>
<dbReference type="FunFam" id="3.10.290.10:FF:000003">
    <property type="entry name" value="Pseudouridine synthase"/>
    <property type="match status" value="1"/>
</dbReference>
<comment type="similarity">
    <text evidence="1">Belongs to the pseudouridine synthase RsuA family.</text>
</comment>
<protein>
    <submittedName>
        <fullName evidence="6">23S rRNA pseudouridine2605 synthase</fullName>
    </submittedName>
</protein>
<comment type="caution">
    <text evidence="6">The sequence shown here is derived from an EMBL/GenBank/DDBJ whole genome shotgun (WGS) entry which is preliminary data.</text>
</comment>
<dbReference type="InterPro" id="IPR036986">
    <property type="entry name" value="S4_RNA-bd_sf"/>
</dbReference>
<evidence type="ECO:0000256" key="1">
    <source>
        <dbReference type="ARBA" id="ARBA00008348"/>
    </source>
</evidence>
<feature type="region of interest" description="Disordered" evidence="4">
    <location>
        <begin position="1"/>
        <end position="96"/>
    </location>
</feature>
<dbReference type="GO" id="GO:0120159">
    <property type="term" value="F:rRNA pseudouridine synthase activity"/>
    <property type="evidence" value="ECO:0007669"/>
    <property type="project" value="UniProtKB-ARBA"/>
</dbReference>
<dbReference type="InterPro" id="IPR042092">
    <property type="entry name" value="PsdUridine_s_RsuA/RluB/E/F_cat"/>
</dbReference>
<reference evidence="6 7" key="1">
    <citation type="submission" date="2018-02" db="EMBL/GenBank/DDBJ databases">
        <title>Genomic Encyclopedia of Archaeal and Bacterial Type Strains, Phase II (KMG-II): from individual species to whole genera.</title>
        <authorList>
            <person name="Goeker M."/>
        </authorList>
    </citation>
    <scope>NUCLEOTIDE SEQUENCE [LARGE SCALE GENOMIC DNA]</scope>
    <source>
        <strain evidence="6 7">DSM 16809</strain>
    </source>
</reference>
<dbReference type="InterPro" id="IPR020094">
    <property type="entry name" value="TruA/RsuA/RluB/E/F_N"/>
</dbReference>
<dbReference type="PANTHER" id="PTHR47683:SF2">
    <property type="entry name" value="RNA-BINDING S4 DOMAIN-CONTAINING PROTEIN"/>
    <property type="match status" value="1"/>
</dbReference>
<keyword evidence="7" id="KW-1185">Reference proteome</keyword>
<dbReference type="Pfam" id="PF00849">
    <property type="entry name" value="PseudoU_synth_2"/>
    <property type="match status" value="1"/>
</dbReference>
<evidence type="ECO:0000256" key="4">
    <source>
        <dbReference type="SAM" id="MobiDB-lite"/>
    </source>
</evidence>
<sequence length="334" mass="37504">MQKIFNTMSRGNEGSKSKGSGRRDGKSAGASKGNDRRNDRPYSDKGKSSSRGKGSNDRPTTRGGKNQVVGTSRSGKPVTKKEYIDRKKAESFTKRKTDKAGTRLNKYIANSGLCSRRDADIYIKAGSVSVNGKPVVEMGYQVMPGDEVRFDDRPIQPSKKEYFILNKPKGFNSPRKGERSSRTVLDLMESASPNSLHFVGRLGRASLGIMLFTNDLELANKLNNPKQKLRKIYQVALDRSFKHEDLMQLRNGILIDREPIEIKEINYVENGKNNEIGIEIHSGKDNIVQRVFEAVGYEVKVLDRVVLGGLTKKDLPRGHYRKLKDQEVINLKMI</sequence>
<dbReference type="EMBL" id="PTJE01000001">
    <property type="protein sequence ID" value="PPK97079.1"/>
    <property type="molecule type" value="Genomic_DNA"/>
</dbReference>
<evidence type="ECO:0000259" key="5">
    <source>
        <dbReference type="SMART" id="SM00363"/>
    </source>
</evidence>
<dbReference type="PROSITE" id="PS50889">
    <property type="entry name" value="S4"/>
    <property type="match status" value="1"/>
</dbReference>
<dbReference type="SUPFAM" id="SSF55120">
    <property type="entry name" value="Pseudouridine synthase"/>
    <property type="match status" value="1"/>
</dbReference>
<keyword evidence="2" id="KW-0413">Isomerase</keyword>
<evidence type="ECO:0000256" key="2">
    <source>
        <dbReference type="ARBA" id="ARBA00023235"/>
    </source>
</evidence>
<dbReference type="Pfam" id="PF01479">
    <property type="entry name" value="S4"/>
    <property type="match status" value="1"/>
</dbReference>
<gene>
    <name evidence="6" type="ORF">LY01_00906</name>
</gene>
<dbReference type="InterPro" id="IPR006145">
    <property type="entry name" value="PsdUridine_synth_RsuA/RluA"/>
</dbReference>
<keyword evidence="3" id="KW-0694">RNA-binding</keyword>
<dbReference type="AlphaFoldDB" id="A0A2S6IS55"/>
<dbReference type="Gene3D" id="3.30.70.580">
    <property type="entry name" value="Pseudouridine synthase I, catalytic domain, N-terminal subdomain"/>
    <property type="match status" value="1"/>
</dbReference>
<dbReference type="GO" id="GO:0003723">
    <property type="term" value="F:RNA binding"/>
    <property type="evidence" value="ECO:0007669"/>
    <property type="project" value="UniProtKB-KW"/>
</dbReference>
<dbReference type="Proteomes" id="UP000239002">
    <property type="component" value="Unassembled WGS sequence"/>
</dbReference>
<evidence type="ECO:0000313" key="7">
    <source>
        <dbReference type="Proteomes" id="UP000239002"/>
    </source>
</evidence>
<evidence type="ECO:0000313" key="6">
    <source>
        <dbReference type="EMBL" id="PPK97079.1"/>
    </source>
</evidence>
<dbReference type="InterPro" id="IPR050343">
    <property type="entry name" value="RsuA_PseudoU_synthase"/>
</dbReference>
<name>A0A2S6IS55_9FLAO</name>
<dbReference type="Gene3D" id="3.30.70.1560">
    <property type="entry name" value="Alpha-L RNA-binding motif"/>
    <property type="match status" value="1"/>
</dbReference>
<dbReference type="SMART" id="SM00363">
    <property type="entry name" value="S4"/>
    <property type="match status" value="1"/>
</dbReference>
<dbReference type="SUPFAM" id="SSF55174">
    <property type="entry name" value="Alpha-L RNA-binding motif"/>
    <property type="match status" value="1"/>
</dbReference>
<feature type="compositionally biased region" description="Basic and acidic residues" evidence="4">
    <location>
        <begin position="33"/>
        <end position="47"/>
    </location>
</feature>
<feature type="domain" description="RNA-binding S4" evidence="5">
    <location>
        <begin position="102"/>
        <end position="169"/>
    </location>
</feature>
<dbReference type="CDD" id="cd00165">
    <property type="entry name" value="S4"/>
    <property type="match status" value="1"/>
</dbReference>
<dbReference type="InterPro" id="IPR002942">
    <property type="entry name" value="S4_RNA-bd"/>
</dbReference>
<dbReference type="PANTHER" id="PTHR47683">
    <property type="entry name" value="PSEUDOURIDINE SYNTHASE FAMILY PROTEIN-RELATED"/>
    <property type="match status" value="1"/>
</dbReference>
<organism evidence="6 7">
    <name type="scientific">Nonlabens xylanidelens</name>
    <dbReference type="NCBI Taxonomy" id="191564"/>
    <lineage>
        <taxon>Bacteria</taxon>
        <taxon>Pseudomonadati</taxon>
        <taxon>Bacteroidota</taxon>
        <taxon>Flavobacteriia</taxon>
        <taxon>Flavobacteriales</taxon>
        <taxon>Flavobacteriaceae</taxon>
        <taxon>Nonlabens</taxon>
    </lineage>
</organism>
<accession>A0A2S6IS55</accession>
<evidence type="ECO:0000256" key="3">
    <source>
        <dbReference type="PROSITE-ProRule" id="PRU00182"/>
    </source>
</evidence>